<dbReference type="SMART" id="SM00367">
    <property type="entry name" value="LRR_CC"/>
    <property type="match status" value="5"/>
</dbReference>
<dbReference type="Proteomes" id="UP001177140">
    <property type="component" value="Unassembled WGS sequence"/>
</dbReference>
<sequence>MRLNKKADRNSFGLTCRQWLHIQNNNCRFLSYHKHNPKMIARFGVDASYTMVLGKLLNRFPNLKSLLLEVGHPEVTEFLTSKFESEVQRLVLDGCCESSHIEPSPVFSWFPRLTSIILTSHHITDKGLEELAKRCTSLKDVDFRHCDSVTDSEISLLLRNCPELVSLCFLDCSSITEGINAIVSGGGLEYVTLYHDSKSKEGSITTEAIATIAKGCPLLKELILSNCEEVELQGWQAIGRNCQKLEYLCVYGCRKLCDLGLQALCDGCNKLSRLLVDDENSCSRSALELFKRKRPSVMCHLQRDFKCPKNLR</sequence>
<gene>
    <name evidence="1" type="ORF">MKW94_003849</name>
</gene>
<dbReference type="SUPFAM" id="SSF52047">
    <property type="entry name" value="RNI-like"/>
    <property type="match status" value="1"/>
</dbReference>
<dbReference type="Gene3D" id="3.80.10.10">
    <property type="entry name" value="Ribonuclease Inhibitor"/>
    <property type="match status" value="2"/>
</dbReference>
<dbReference type="InterPro" id="IPR032675">
    <property type="entry name" value="LRR_dom_sf"/>
</dbReference>
<dbReference type="InterPro" id="IPR001611">
    <property type="entry name" value="Leu-rich_rpt"/>
</dbReference>
<dbReference type="GO" id="GO:0031146">
    <property type="term" value="P:SCF-dependent proteasomal ubiquitin-dependent protein catabolic process"/>
    <property type="evidence" value="ECO:0007669"/>
    <property type="project" value="TreeGrafter"/>
</dbReference>
<dbReference type="PANTHER" id="PTHR13318:SF190">
    <property type="entry name" value="PARTNER OF PAIRED, ISOFORM B"/>
    <property type="match status" value="1"/>
</dbReference>
<dbReference type="GO" id="GO:0019005">
    <property type="term" value="C:SCF ubiquitin ligase complex"/>
    <property type="evidence" value="ECO:0007669"/>
    <property type="project" value="TreeGrafter"/>
</dbReference>
<dbReference type="PANTHER" id="PTHR13318">
    <property type="entry name" value="PARTNER OF PAIRED, ISOFORM B-RELATED"/>
    <property type="match status" value="1"/>
</dbReference>
<accession>A0AA41SEY7</accession>
<dbReference type="EMBL" id="JAJJMA010155535">
    <property type="protein sequence ID" value="MCL7035322.1"/>
    <property type="molecule type" value="Genomic_DNA"/>
</dbReference>
<keyword evidence="2" id="KW-1185">Reference proteome</keyword>
<evidence type="ECO:0000313" key="1">
    <source>
        <dbReference type="EMBL" id="MCL7035322.1"/>
    </source>
</evidence>
<organism evidence="1 2">
    <name type="scientific">Papaver nudicaule</name>
    <name type="common">Iceland poppy</name>
    <dbReference type="NCBI Taxonomy" id="74823"/>
    <lineage>
        <taxon>Eukaryota</taxon>
        <taxon>Viridiplantae</taxon>
        <taxon>Streptophyta</taxon>
        <taxon>Embryophyta</taxon>
        <taxon>Tracheophyta</taxon>
        <taxon>Spermatophyta</taxon>
        <taxon>Magnoliopsida</taxon>
        <taxon>Ranunculales</taxon>
        <taxon>Papaveraceae</taxon>
        <taxon>Papaveroideae</taxon>
        <taxon>Papaver</taxon>
    </lineage>
</organism>
<dbReference type="InterPro" id="IPR006553">
    <property type="entry name" value="Leu-rich_rpt_Cys-con_subtyp"/>
</dbReference>
<evidence type="ECO:0000313" key="2">
    <source>
        <dbReference type="Proteomes" id="UP001177140"/>
    </source>
</evidence>
<protein>
    <submittedName>
        <fullName evidence="1">Uncharacterized protein</fullName>
    </submittedName>
</protein>
<dbReference type="AlphaFoldDB" id="A0AA41SEY7"/>
<dbReference type="Pfam" id="PF13516">
    <property type="entry name" value="LRR_6"/>
    <property type="match status" value="1"/>
</dbReference>
<reference evidence="1" key="1">
    <citation type="submission" date="2022-03" db="EMBL/GenBank/DDBJ databases">
        <title>A functionally conserved STORR gene fusion in Papaver species that diverged 16.8 million years ago.</title>
        <authorList>
            <person name="Catania T."/>
        </authorList>
    </citation>
    <scope>NUCLEOTIDE SEQUENCE</scope>
    <source>
        <strain evidence="1">S-191538</strain>
    </source>
</reference>
<name>A0AA41SEY7_PAPNU</name>
<proteinExistence type="predicted"/>
<comment type="caution">
    <text evidence="1">The sequence shown here is derived from an EMBL/GenBank/DDBJ whole genome shotgun (WGS) entry which is preliminary data.</text>
</comment>